<protein>
    <submittedName>
        <fullName evidence="1">Uncharacterized protein</fullName>
    </submittedName>
</protein>
<accession>K0SIV2</accession>
<dbReference type="EMBL" id="AGNL01025219">
    <property type="protein sequence ID" value="EJK58432.1"/>
    <property type="molecule type" value="Genomic_DNA"/>
</dbReference>
<dbReference type="AlphaFoldDB" id="K0SIV2"/>
<evidence type="ECO:0000313" key="2">
    <source>
        <dbReference type="Proteomes" id="UP000266841"/>
    </source>
</evidence>
<organism evidence="1 2">
    <name type="scientific">Thalassiosira oceanica</name>
    <name type="common">Marine diatom</name>
    <dbReference type="NCBI Taxonomy" id="159749"/>
    <lineage>
        <taxon>Eukaryota</taxon>
        <taxon>Sar</taxon>
        <taxon>Stramenopiles</taxon>
        <taxon>Ochrophyta</taxon>
        <taxon>Bacillariophyta</taxon>
        <taxon>Coscinodiscophyceae</taxon>
        <taxon>Thalassiosirophycidae</taxon>
        <taxon>Thalassiosirales</taxon>
        <taxon>Thalassiosiraceae</taxon>
        <taxon>Thalassiosira</taxon>
    </lineage>
</organism>
<reference evidence="1 2" key="1">
    <citation type="journal article" date="2012" name="Genome Biol.">
        <title>Genome and low-iron response of an oceanic diatom adapted to chronic iron limitation.</title>
        <authorList>
            <person name="Lommer M."/>
            <person name="Specht M."/>
            <person name="Roy A.S."/>
            <person name="Kraemer L."/>
            <person name="Andreson R."/>
            <person name="Gutowska M.A."/>
            <person name="Wolf J."/>
            <person name="Bergner S.V."/>
            <person name="Schilhabel M.B."/>
            <person name="Klostermeier U.C."/>
            <person name="Beiko R.G."/>
            <person name="Rosenstiel P."/>
            <person name="Hippler M."/>
            <person name="Laroche J."/>
        </authorList>
    </citation>
    <scope>NUCLEOTIDE SEQUENCE [LARGE SCALE GENOMIC DNA]</scope>
    <source>
        <strain evidence="1 2">CCMP1005</strain>
    </source>
</reference>
<keyword evidence="2" id="KW-1185">Reference proteome</keyword>
<name>K0SIV2_THAOC</name>
<sequence>MLVVLSLLFLCVVCVDIYLRVELRVCDVGGSTFILVREDWKRFELIPCACHRSWPGDHIETLYILYFLVDDQDGPYHSDSTASRLLSEVKHCRVELVLRWGTTLESSMFIFCFLV</sequence>
<dbReference type="Proteomes" id="UP000266841">
    <property type="component" value="Unassembled WGS sequence"/>
</dbReference>
<gene>
    <name evidence="1" type="ORF">THAOC_21433</name>
</gene>
<evidence type="ECO:0000313" key="1">
    <source>
        <dbReference type="EMBL" id="EJK58432.1"/>
    </source>
</evidence>
<proteinExistence type="predicted"/>
<comment type="caution">
    <text evidence="1">The sequence shown here is derived from an EMBL/GenBank/DDBJ whole genome shotgun (WGS) entry which is preliminary data.</text>
</comment>